<dbReference type="Pfam" id="PF01529">
    <property type="entry name" value="DHHC"/>
    <property type="match status" value="1"/>
</dbReference>
<protein>
    <recommendedName>
        <fullName evidence="8">S-acyltransferase</fullName>
        <ecNumber evidence="8">2.3.1.225</ecNumber>
    </recommendedName>
    <alternativeName>
        <fullName evidence="8">Palmitoyltransferase</fullName>
    </alternativeName>
</protein>
<keyword evidence="4 8" id="KW-0812">Transmembrane</keyword>
<feature type="transmembrane region" description="Helical" evidence="8">
    <location>
        <begin position="40"/>
        <end position="66"/>
    </location>
</feature>
<dbReference type="InterPro" id="IPR039859">
    <property type="entry name" value="PFA4/ZDH16/20/ERF2-like"/>
</dbReference>
<keyword evidence="7 8" id="KW-0012">Acyltransferase</keyword>
<evidence type="ECO:0000256" key="7">
    <source>
        <dbReference type="ARBA" id="ARBA00023315"/>
    </source>
</evidence>
<gene>
    <name evidence="10" type="primary">g1698</name>
    <name evidence="10" type="ORF">VP750_LOCUS1452</name>
</gene>
<feature type="domain" description="Palmitoyltransferase DHHC" evidence="9">
    <location>
        <begin position="119"/>
        <end position="236"/>
    </location>
</feature>
<keyword evidence="11" id="KW-1185">Reference proteome</keyword>
<accession>A0ABP1FNU8</accession>
<dbReference type="PROSITE" id="PS50216">
    <property type="entry name" value="DHHC"/>
    <property type="match status" value="1"/>
</dbReference>
<comment type="domain">
    <text evidence="8">The DHHC domain is required for palmitoyltransferase activity.</text>
</comment>
<feature type="transmembrane region" description="Helical" evidence="8">
    <location>
        <begin position="163"/>
        <end position="180"/>
    </location>
</feature>
<evidence type="ECO:0000256" key="2">
    <source>
        <dbReference type="ARBA" id="ARBA00008574"/>
    </source>
</evidence>
<dbReference type="Proteomes" id="UP001497392">
    <property type="component" value="Unassembled WGS sequence"/>
</dbReference>
<evidence type="ECO:0000256" key="8">
    <source>
        <dbReference type="RuleBase" id="RU079119"/>
    </source>
</evidence>
<evidence type="ECO:0000256" key="1">
    <source>
        <dbReference type="ARBA" id="ARBA00004141"/>
    </source>
</evidence>
<dbReference type="InterPro" id="IPR001594">
    <property type="entry name" value="Palmitoyltrfase_DHHC"/>
</dbReference>
<keyword evidence="3 8" id="KW-0808">Transferase</keyword>
<evidence type="ECO:0000256" key="6">
    <source>
        <dbReference type="ARBA" id="ARBA00023136"/>
    </source>
</evidence>
<sequence>MRRYFDMLAPAKLSPSCMCDAALCCALAVTDFSMTYMGPVYVLVGMALILGVSCLYLMAIFMPVYASQGLPVAAAHLALGGFLLGNILFNYVLCIVTPPGTTAKSVREGYHLAAGMNVRFCKTCRRAKPSLTHHCHICKQCVLRMDHHCPWVHNCVGFYNHRYFVLFIFYLCLGSLYAAVSMWNRLVGPYPLMQPRVGEAMILAFAISASAAFALGVLFLWHCYLILTAQSTIDFLDNWKERRLCAKEGLRWHNPHDHGLLANWKEAFDAQGRFWWIAWGLPSLRKKQGNAVQFVGSPTPPLYRGLPVSSSARSDDIDSMV</sequence>
<reference evidence="10 11" key="1">
    <citation type="submission" date="2024-06" db="EMBL/GenBank/DDBJ databases">
        <authorList>
            <person name="Kraege A."/>
            <person name="Thomma B."/>
        </authorList>
    </citation>
    <scope>NUCLEOTIDE SEQUENCE [LARGE SCALE GENOMIC DNA]</scope>
</reference>
<keyword evidence="6 8" id="KW-0472">Membrane</keyword>
<proteinExistence type="inferred from homology"/>
<evidence type="ECO:0000259" key="9">
    <source>
        <dbReference type="Pfam" id="PF01529"/>
    </source>
</evidence>
<comment type="catalytic activity">
    <reaction evidence="8">
        <text>L-cysteinyl-[protein] + hexadecanoyl-CoA = S-hexadecanoyl-L-cysteinyl-[protein] + CoA</text>
        <dbReference type="Rhea" id="RHEA:36683"/>
        <dbReference type="Rhea" id="RHEA-COMP:10131"/>
        <dbReference type="Rhea" id="RHEA-COMP:11032"/>
        <dbReference type="ChEBI" id="CHEBI:29950"/>
        <dbReference type="ChEBI" id="CHEBI:57287"/>
        <dbReference type="ChEBI" id="CHEBI:57379"/>
        <dbReference type="ChEBI" id="CHEBI:74151"/>
        <dbReference type="EC" id="2.3.1.225"/>
    </reaction>
</comment>
<dbReference type="PANTHER" id="PTHR12246">
    <property type="entry name" value="PALMITOYLTRANSFERASE ZDHHC16"/>
    <property type="match status" value="1"/>
</dbReference>
<organism evidence="10 11">
    <name type="scientific">Coccomyxa viridis</name>
    <dbReference type="NCBI Taxonomy" id="1274662"/>
    <lineage>
        <taxon>Eukaryota</taxon>
        <taxon>Viridiplantae</taxon>
        <taxon>Chlorophyta</taxon>
        <taxon>core chlorophytes</taxon>
        <taxon>Trebouxiophyceae</taxon>
        <taxon>Trebouxiophyceae incertae sedis</taxon>
        <taxon>Coccomyxaceae</taxon>
        <taxon>Coccomyxa</taxon>
    </lineage>
</organism>
<comment type="caution">
    <text evidence="10">The sequence shown here is derived from an EMBL/GenBank/DDBJ whole genome shotgun (WGS) entry which is preliminary data.</text>
</comment>
<feature type="transmembrane region" description="Helical" evidence="8">
    <location>
        <begin position="72"/>
        <end position="97"/>
    </location>
</feature>
<dbReference type="EC" id="2.3.1.225" evidence="8"/>
<feature type="transmembrane region" description="Helical" evidence="8">
    <location>
        <begin position="200"/>
        <end position="221"/>
    </location>
</feature>
<evidence type="ECO:0000256" key="4">
    <source>
        <dbReference type="ARBA" id="ARBA00022692"/>
    </source>
</evidence>
<comment type="similarity">
    <text evidence="2 8">Belongs to the DHHC palmitoyltransferase family.</text>
</comment>
<dbReference type="EMBL" id="CAXHTA020000002">
    <property type="protein sequence ID" value="CAL5219793.1"/>
    <property type="molecule type" value="Genomic_DNA"/>
</dbReference>
<keyword evidence="5 8" id="KW-1133">Transmembrane helix</keyword>
<evidence type="ECO:0000313" key="10">
    <source>
        <dbReference type="EMBL" id="CAL5219793.1"/>
    </source>
</evidence>
<evidence type="ECO:0000256" key="5">
    <source>
        <dbReference type="ARBA" id="ARBA00022989"/>
    </source>
</evidence>
<evidence type="ECO:0000313" key="11">
    <source>
        <dbReference type="Proteomes" id="UP001497392"/>
    </source>
</evidence>
<name>A0ABP1FNU8_9CHLO</name>
<evidence type="ECO:0000256" key="3">
    <source>
        <dbReference type="ARBA" id="ARBA00022679"/>
    </source>
</evidence>
<comment type="subcellular location">
    <subcellularLocation>
        <location evidence="1">Membrane</location>
        <topology evidence="1">Multi-pass membrane protein</topology>
    </subcellularLocation>
</comment>